<comment type="caution">
    <text evidence="1">The sequence shown here is derived from an EMBL/GenBank/DDBJ whole genome shotgun (WGS) entry which is preliminary data.</text>
</comment>
<dbReference type="EMBL" id="MU003786">
    <property type="protein sequence ID" value="KAF2721982.1"/>
    <property type="molecule type" value="Genomic_DNA"/>
</dbReference>
<evidence type="ECO:0000313" key="2">
    <source>
        <dbReference type="Proteomes" id="UP000799441"/>
    </source>
</evidence>
<organism evidence="1 2">
    <name type="scientific">Polychaeton citri CBS 116435</name>
    <dbReference type="NCBI Taxonomy" id="1314669"/>
    <lineage>
        <taxon>Eukaryota</taxon>
        <taxon>Fungi</taxon>
        <taxon>Dikarya</taxon>
        <taxon>Ascomycota</taxon>
        <taxon>Pezizomycotina</taxon>
        <taxon>Dothideomycetes</taxon>
        <taxon>Dothideomycetidae</taxon>
        <taxon>Capnodiales</taxon>
        <taxon>Capnodiaceae</taxon>
        <taxon>Polychaeton</taxon>
    </lineage>
</organism>
<gene>
    <name evidence="1" type="ORF">K431DRAFT_284422</name>
</gene>
<dbReference type="AlphaFoldDB" id="A0A9P4Q7D5"/>
<keyword evidence="2" id="KW-1185">Reference proteome</keyword>
<dbReference type="Proteomes" id="UP000799441">
    <property type="component" value="Unassembled WGS sequence"/>
</dbReference>
<reference evidence="1" key="1">
    <citation type="journal article" date="2020" name="Stud. Mycol.">
        <title>101 Dothideomycetes genomes: a test case for predicting lifestyles and emergence of pathogens.</title>
        <authorList>
            <person name="Haridas S."/>
            <person name="Albert R."/>
            <person name="Binder M."/>
            <person name="Bloem J."/>
            <person name="Labutti K."/>
            <person name="Salamov A."/>
            <person name="Andreopoulos B."/>
            <person name="Baker S."/>
            <person name="Barry K."/>
            <person name="Bills G."/>
            <person name="Bluhm B."/>
            <person name="Cannon C."/>
            <person name="Castanera R."/>
            <person name="Culley D."/>
            <person name="Daum C."/>
            <person name="Ezra D."/>
            <person name="Gonzalez J."/>
            <person name="Henrissat B."/>
            <person name="Kuo A."/>
            <person name="Liang C."/>
            <person name="Lipzen A."/>
            <person name="Lutzoni F."/>
            <person name="Magnuson J."/>
            <person name="Mondo S."/>
            <person name="Nolan M."/>
            <person name="Ohm R."/>
            <person name="Pangilinan J."/>
            <person name="Park H.-J."/>
            <person name="Ramirez L."/>
            <person name="Alfaro M."/>
            <person name="Sun H."/>
            <person name="Tritt A."/>
            <person name="Yoshinaga Y."/>
            <person name="Zwiers L.-H."/>
            <person name="Turgeon B."/>
            <person name="Goodwin S."/>
            <person name="Spatafora J."/>
            <person name="Crous P."/>
            <person name="Grigoriev I."/>
        </authorList>
    </citation>
    <scope>NUCLEOTIDE SEQUENCE</scope>
    <source>
        <strain evidence="1">CBS 116435</strain>
    </source>
</reference>
<sequence length="90" mass="10234">MDTRQSRSIAHCGPWIPQRCLLALRLTMGKSIGTFGSMHRSPRVWLYTSALESKAHETLCVSLATGTWDYFVCFTSTTENLHSQSPRKMR</sequence>
<protein>
    <submittedName>
        <fullName evidence="1">Uncharacterized protein</fullName>
    </submittedName>
</protein>
<evidence type="ECO:0000313" key="1">
    <source>
        <dbReference type="EMBL" id="KAF2721982.1"/>
    </source>
</evidence>
<proteinExistence type="predicted"/>
<name>A0A9P4Q7D5_9PEZI</name>
<accession>A0A9P4Q7D5</accession>